<gene>
    <name evidence="6" type="ORF">SAMN05421642_101142</name>
</gene>
<evidence type="ECO:0000259" key="5">
    <source>
        <dbReference type="Pfam" id="PF06441"/>
    </source>
</evidence>
<dbReference type="Gene3D" id="3.40.50.1820">
    <property type="entry name" value="alpha/beta hydrolase"/>
    <property type="match status" value="1"/>
</dbReference>
<dbReference type="PANTHER" id="PTHR21661:SF35">
    <property type="entry name" value="EPOXIDE HYDROLASE"/>
    <property type="match status" value="1"/>
</dbReference>
<keyword evidence="7" id="KW-1185">Reference proteome</keyword>
<dbReference type="InterPro" id="IPR029058">
    <property type="entry name" value="AB_hydrolase_fold"/>
</dbReference>
<keyword evidence="3" id="KW-0378">Hydrolase</keyword>
<reference evidence="7" key="1">
    <citation type="submission" date="2017-06" db="EMBL/GenBank/DDBJ databases">
        <authorList>
            <person name="Varghese N."/>
            <person name="Submissions S."/>
        </authorList>
    </citation>
    <scope>NUCLEOTIDE SEQUENCE [LARGE SCALE GENOMIC DNA]</scope>
    <source>
        <strain evidence="7">JCM 23211</strain>
    </source>
</reference>
<feature type="active site" description="Proton acceptor" evidence="4">
    <location>
        <position position="364"/>
    </location>
</feature>
<keyword evidence="2" id="KW-0058">Aromatic hydrocarbons catabolism</keyword>
<feature type="domain" description="Epoxide hydrolase N-terminal" evidence="5">
    <location>
        <begin position="14"/>
        <end position="113"/>
    </location>
</feature>
<evidence type="ECO:0000256" key="4">
    <source>
        <dbReference type="PIRSR" id="PIRSR001112-1"/>
    </source>
</evidence>
<dbReference type="PANTHER" id="PTHR21661">
    <property type="entry name" value="EPOXIDE HYDROLASE 1-RELATED"/>
    <property type="match status" value="1"/>
</dbReference>
<dbReference type="GO" id="GO:0097176">
    <property type="term" value="P:epoxide metabolic process"/>
    <property type="evidence" value="ECO:0007669"/>
    <property type="project" value="TreeGrafter"/>
</dbReference>
<name>A0A239CPQ5_9NOCA</name>
<dbReference type="AlphaFoldDB" id="A0A239CPQ5"/>
<evidence type="ECO:0000256" key="1">
    <source>
        <dbReference type="ARBA" id="ARBA00010088"/>
    </source>
</evidence>
<dbReference type="InterPro" id="IPR010497">
    <property type="entry name" value="Epoxide_hydro_N"/>
</dbReference>
<dbReference type="Pfam" id="PF06441">
    <property type="entry name" value="EHN"/>
    <property type="match status" value="1"/>
</dbReference>
<dbReference type="Proteomes" id="UP000198327">
    <property type="component" value="Unassembled WGS sequence"/>
</dbReference>
<dbReference type="PRINTS" id="PR00412">
    <property type="entry name" value="EPOXHYDRLASE"/>
</dbReference>
<protein>
    <submittedName>
        <fullName evidence="6">Pimeloyl-ACP methyl ester carboxylesterase</fullName>
    </submittedName>
</protein>
<proteinExistence type="inferred from homology"/>
<dbReference type="EMBL" id="FZOW01000001">
    <property type="protein sequence ID" value="SNS22226.1"/>
    <property type="molecule type" value="Genomic_DNA"/>
</dbReference>
<dbReference type="InterPro" id="IPR000639">
    <property type="entry name" value="Epox_hydrolase-like"/>
</dbReference>
<organism evidence="6 7">
    <name type="scientific">Rhodococcoides kyotonense</name>
    <dbReference type="NCBI Taxonomy" id="398843"/>
    <lineage>
        <taxon>Bacteria</taxon>
        <taxon>Bacillati</taxon>
        <taxon>Actinomycetota</taxon>
        <taxon>Actinomycetes</taxon>
        <taxon>Mycobacteriales</taxon>
        <taxon>Nocardiaceae</taxon>
        <taxon>Rhodococcoides</taxon>
    </lineage>
</organism>
<dbReference type="PIRSF" id="PIRSF001112">
    <property type="entry name" value="Epoxide_hydrolase"/>
    <property type="match status" value="1"/>
</dbReference>
<evidence type="ECO:0000313" key="7">
    <source>
        <dbReference type="Proteomes" id="UP000198327"/>
    </source>
</evidence>
<feature type="active site" description="Nucleophile" evidence="4">
    <location>
        <position position="186"/>
    </location>
</feature>
<evidence type="ECO:0000256" key="2">
    <source>
        <dbReference type="ARBA" id="ARBA00022797"/>
    </source>
</evidence>
<dbReference type="InterPro" id="IPR016292">
    <property type="entry name" value="Epoxide_hydrolase"/>
</dbReference>
<accession>A0A239CPQ5</accession>
<evidence type="ECO:0000313" key="6">
    <source>
        <dbReference type="EMBL" id="SNS22226.1"/>
    </source>
</evidence>
<comment type="similarity">
    <text evidence="1">Belongs to the peptidase S33 family.</text>
</comment>
<evidence type="ECO:0000256" key="3">
    <source>
        <dbReference type="ARBA" id="ARBA00022801"/>
    </source>
</evidence>
<dbReference type="SUPFAM" id="SSF53474">
    <property type="entry name" value="alpha/beta-Hydrolases"/>
    <property type="match status" value="1"/>
</dbReference>
<feature type="active site" description="Proton donor" evidence="4">
    <location>
        <position position="315"/>
    </location>
</feature>
<dbReference type="GO" id="GO:0004301">
    <property type="term" value="F:epoxide hydrolase activity"/>
    <property type="evidence" value="ECO:0007669"/>
    <property type="project" value="TreeGrafter"/>
</dbReference>
<sequence>MATTVPGMTSFTASPFRVDIPQAELDDLRRRLADTRWPDELPGVGWDYGVPVSYLRELVEYWSTSLDWRAREKELNQYPQFVADIDGRSVHYVHVESPEPDAIPLVLVHGWPFEDFSDVIGPLTDPRAHGGGSAQAFHLVIPTLPGFGFSGPTTQPGEADTLRSAEIVARLMDELGYERYGAQGGDAGSFIAPQLGRMAPDRVLGVHLNGPLTIPSWDDDGSGYSAEDQEKIAALQDWSNAETSSYASIHSTRPATLAPALTDSPTGLLSWVIDVVNTYIDPAKSLADAIDRDTLLTNVSVLWFTKTIGSSMRLYKESGQWGAELTSSGVPTAVAVFARDTTIRGIAEKQNNIVRWTEFDHGGHFASMETPDDLVADLRAFFSSVAQ</sequence>
<dbReference type="STRING" id="398843.A3K89_02375"/>